<keyword evidence="3" id="KW-1185">Reference proteome</keyword>
<evidence type="ECO:0000313" key="2">
    <source>
        <dbReference type="EMBL" id="KAF8892807.1"/>
    </source>
</evidence>
<proteinExistence type="predicted"/>
<reference evidence="2" key="1">
    <citation type="submission" date="2020-11" db="EMBL/GenBank/DDBJ databases">
        <authorList>
            <consortium name="DOE Joint Genome Institute"/>
            <person name="Ahrendt S."/>
            <person name="Riley R."/>
            <person name="Andreopoulos W."/>
            <person name="LaButti K."/>
            <person name="Pangilinan J."/>
            <person name="Ruiz-duenas F.J."/>
            <person name="Barrasa J.M."/>
            <person name="Sanchez-Garcia M."/>
            <person name="Camarero S."/>
            <person name="Miyauchi S."/>
            <person name="Serrano A."/>
            <person name="Linde D."/>
            <person name="Babiker R."/>
            <person name="Drula E."/>
            <person name="Ayuso-Fernandez I."/>
            <person name="Pacheco R."/>
            <person name="Padilla G."/>
            <person name="Ferreira P."/>
            <person name="Barriuso J."/>
            <person name="Kellner H."/>
            <person name="Castanera R."/>
            <person name="Alfaro M."/>
            <person name="Ramirez L."/>
            <person name="Pisabarro A.G."/>
            <person name="Kuo A."/>
            <person name="Tritt A."/>
            <person name="Lipzen A."/>
            <person name="He G."/>
            <person name="Yan M."/>
            <person name="Ng V."/>
            <person name="Cullen D."/>
            <person name="Martin F."/>
            <person name="Rosso M.-N."/>
            <person name="Henrissat B."/>
            <person name="Hibbett D."/>
            <person name="Martinez A.T."/>
            <person name="Grigoriev I.V."/>
        </authorList>
    </citation>
    <scope>NUCLEOTIDE SEQUENCE</scope>
    <source>
        <strain evidence="2">AH 44721</strain>
    </source>
</reference>
<organism evidence="2 3">
    <name type="scientific">Gymnopilus junonius</name>
    <name type="common">Spectacular rustgill mushroom</name>
    <name type="synonym">Gymnopilus spectabilis subsp. junonius</name>
    <dbReference type="NCBI Taxonomy" id="109634"/>
    <lineage>
        <taxon>Eukaryota</taxon>
        <taxon>Fungi</taxon>
        <taxon>Dikarya</taxon>
        <taxon>Basidiomycota</taxon>
        <taxon>Agaricomycotina</taxon>
        <taxon>Agaricomycetes</taxon>
        <taxon>Agaricomycetidae</taxon>
        <taxon>Agaricales</taxon>
        <taxon>Agaricineae</taxon>
        <taxon>Hymenogastraceae</taxon>
        <taxon>Gymnopilus</taxon>
    </lineage>
</organism>
<comment type="caution">
    <text evidence="2">The sequence shown here is derived from an EMBL/GenBank/DDBJ whole genome shotgun (WGS) entry which is preliminary data.</text>
</comment>
<accession>A0A9P5NHQ2</accession>
<evidence type="ECO:0000313" key="3">
    <source>
        <dbReference type="Proteomes" id="UP000724874"/>
    </source>
</evidence>
<feature type="compositionally biased region" description="Polar residues" evidence="1">
    <location>
        <begin position="137"/>
        <end position="146"/>
    </location>
</feature>
<sequence>MPPLISVLGTQRHKSVAQQLGAQLSISSAYTSATHHFLHPSFASTLSSNFRPLVVQHLSSTVSTISSSRELRFNNSQRPATATQQTTPLDDAVTWRAEGHTRRLWPPLCCSTQRRVSRRGVDQRGHTQHNVVHQHLAPQSSALQSSKSRHRHEQRPRLQERLMRYRGTHTLPAASDLGINTGASIVEHLARVCRVHTWTCPHPLSSTYSPLRHLRPSGFWRRKRWNEEETHRAWTNEHAPLMPVSFLSVGGVFACRVGWDSKSKALCKDGQRVSTSPAENESPIDFRD</sequence>
<gene>
    <name evidence="2" type="ORF">CPB84DRAFT_1848730</name>
</gene>
<dbReference type="Proteomes" id="UP000724874">
    <property type="component" value="Unassembled WGS sequence"/>
</dbReference>
<evidence type="ECO:0000256" key="1">
    <source>
        <dbReference type="SAM" id="MobiDB-lite"/>
    </source>
</evidence>
<dbReference type="EMBL" id="JADNYJ010000068">
    <property type="protein sequence ID" value="KAF8892807.1"/>
    <property type="molecule type" value="Genomic_DNA"/>
</dbReference>
<protein>
    <submittedName>
        <fullName evidence="2">Uncharacterized protein</fullName>
    </submittedName>
</protein>
<name>A0A9P5NHQ2_GYMJU</name>
<feature type="region of interest" description="Disordered" evidence="1">
    <location>
        <begin position="117"/>
        <end position="157"/>
    </location>
</feature>
<dbReference type="AlphaFoldDB" id="A0A9P5NHQ2"/>
<feature type="region of interest" description="Disordered" evidence="1">
    <location>
        <begin position="269"/>
        <end position="288"/>
    </location>
</feature>